<evidence type="ECO:0000256" key="1">
    <source>
        <dbReference type="SAM" id="MobiDB-lite"/>
    </source>
</evidence>
<reference evidence="2" key="1">
    <citation type="journal article" date="2020" name="Stud. Mycol.">
        <title>101 Dothideomycetes genomes: a test case for predicting lifestyles and emergence of pathogens.</title>
        <authorList>
            <person name="Haridas S."/>
            <person name="Albert R."/>
            <person name="Binder M."/>
            <person name="Bloem J."/>
            <person name="Labutti K."/>
            <person name="Salamov A."/>
            <person name="Andreopoulos B."/>
            <person name="Baker S."/>
            <person name="Barry K."/>
            <person name="Bills G."/>
            <person name="Bluhm B."/>
            <person name="Cannon C."/>
            <person name="Castanera R."/>
            <person name="Culley D."/>
            <person name="Daum C."/>
            <person name="Ezra D."/>
            <person name="Gonzalez J."/>
            <person name="Henrissat B."/>
            <person name="Kuo A."/>
            <person name="Liang C."/>
            <person name="Lipzen A."/>
            <person name="Lutzoni F."/>
            <person name="Magnuson J."/>
            <person name="Mondo S."/>
            <person name="Nolan M."/>
            <person name="Ohm R."/>
            <person name="Pangilinan J."/>
            <person name="Park H.-J."/>
            <person name="Ramirez L."/>
            <person name="Alfaro M."/>
            <person name="Sun H."/>
            <person name="Tritt A."/>
            <person name="Yoshinaga Y."/>
            <person name="Zwiers L.-H."/>
            <person name="Turgeon B."/>
            <person name="Goodwin S."/>
            <person name="Spatafora J."/>
            <person name="Crous P."/>
            <person name="Grigoriev I."/>
        </authorList>
    </citation>
    <scope>NUCLEOTIDE SEQUENCE</scope>
    <source>
        <strain evidence="2">CBS 133067</strain>
    </source>
</reference>
<accession>A0A9P4M988</accession>
<feature type="compositionally biased region" description="Polar residues" evidence="1">
    <location>
        <begin position="24"/>
        <end position="40"/>
    </location>
</feature>
<feature type="region of interest" description="Disordered" evidence="1">
    <location>
        <begin position="1"/>
        <end position="40"/>
    </location>
</feature>
<evidence type="ECO:0000313" key="2">
    <source>
        <dbReference type="EMBL" id="KAF2099117.1"/>
    </source>
</evidence>
<feature type="compositionally biased region" description="Basic and acidic residues" evidence="1">
    <location>
        <begin position="174"/>
        <end position="203"/>
    </location>
</feature>
<protein>
    <submittedName>
        <fullName evidence="2">Uncharacterized protein</fullName>
    </submittedName>
</protein>
<dbReference type="EMBL" id="ML978126">
    <property type="protein sequence ID" value="KAF2099117.1"/>
    <property type="molecule type" value="Genomic_DNA"/>
</dbReference>
<name>A0A9P4M988_9PEZI</name>
<sequence length="203" mass="23169">MPLAESIPRNASFAPRSLHETPSKHASVTQHAYEPSFSNISHREMITARTPGEGQTAPPAYRHHAQQTLEAQSVSAQTHTKQAYRSIQYEFVPVHPNNKRKRTKNGASCTSSRSSKKRPEKMAEEENGETKSVLASMNRTAAPQQYTGKTKEMRSRDEEELERRQNQQTGNEKLTFEEQSLREQQKAKQVREELKLERIINPS</sequence>
<evidence type="ECO:0000313" key="3">
    <source>
        <dbReference type="Proteomes" id="UP000799772"/>
    </source>
</evidence>
<comment type="caution">
    <text evidence="2">The sequence shown here is derived from an EMBL/GenBank/DDBJ whole genome shotgun (WGS) entry which is preliminary data.</text>
</comment>
<dbReference type="AlphaFoldDB" id="A0A9P4M988"/>
<feature type="compositionally biased region" description="Basic and acidic residues" evidence="1">
    <location>
        <begin position="149"/>
        <end position="165"/>
    </location>
</feature>
<feature type="region of interest" description="Disordered" evidence="1">
    <location>
        <begin position="90"/>
        <end position="203"/>
    </location>
</feature>
<proteinExistence type="predicted"/>
<feature type="compositionally biased region" description="Polar residues" evidence="1">
    <location>
        <begin position="133"/>
        <end position="148"/>
    </location>
</feature>
<gene>
    <name evidence="2" type="ORF">NA57DRAFT_76350</name>
</gene>
<organism evidence="2 3">
    <name type="scientific">Rhizodiscina lignyota</name>
    <dbReference type="NCBI Taxonomy" id="1504668"/>
    <lineage>
        <taxon>Eukaryota</taxon>
        <taxon>Fungi</taxon>
        <taxon>Dikarya</taxon>
        <taxon>Ascomycota</taxon>
        <taxon>Pezizomycotina</taxon>
        <taxon>Dothideomycetes</taxon>
        <taxon>Pleosporomycetidae</taxon>
        <taxon>Aulographales</taxon>
        <taxon>Rhizodiscinaceae</taxon>
        <taxon>Rhizodiscina</taxon>
    </lineage>
</organism>
<dbReference type="Proteomes" id="UP000799772">
    <property type="component" value="Unassembled WGS sequence"/>
</dbReference>
<keyword evidence="3" id="KW-1185">Reference proteome</keyword>